<proteinExistence type="inferred from homology"/>
<feature type="transmembrane region" description="Helical" evidence="10">
    <location>
        <begin position="351"/>
        <end position="372"/>
    </location>
</feature>
<evidence type="ECO:0000256" key="8">
    <source>
        <dbReference type="ARBA" id="ARBA00026248"/>
    </source>
</evidence>
<evidence type="ECO:0000259" key="11">
    <source>
        <dbReference type="PROSITE" id="PS50850"/>
    </source>
</evidence>
<protein>
    <recommendedName>
        <fullName evidence="11">Major facilitator superfamily (MFS) profile domain-containing protein</fullName>
    </recommendedName>
</protein>
<dbReference type="STRING" id="675824.A0A1E3PU15"/>
<dbReference type="GO" id="GO:0016020">
    <property type="term" value="C:membrane"/>
    <property type="evidence" value="ECO:0007669"/>
    <property type="project" value="UniProtKB-SubCell"/>
</dbReference>
<dbReference type="InterPro" id="IPR005828">
    <property type="entry name" value="MFS_sugar_transport-like"/>
</dbReference>
<dbReference type="PROSITE" id="PS50850">
    <property type="entry name" value="MFS"/>
    <property type="match status" value="1"/>
</dbReference>
<sequence>MHNLTCMNGADERSEPTFLLPINGLDLDEDLLVKAKNATAEEHTMSLRQAIKLYPTAVGWSMLLSLAIIMEGYDTLLLGSFYAFPAFVEKFGELQPDGSYELSAPWQAGLSNGATVGEIIGLFLAGFCSERYGYRKTMISALITISAFIFILFFAPIIQVLQVGYILCGIPWGIFQTITTSYAAEVCPIALRGYLTSYVNLCWVIGQIIASGILRGMLSIPNEWAYRGCYAIQWFWPILIITGVFFAPESPWWLVRRGRLDDAAKAIDRLTTKANPNVSTDQRVAMMMHTTDLERKLSEGASIFDCFKGTNLRRTEIVIFVWVMQAFCGAALMGYSTYFYEQAGLPTAQSFNLTLIQFGLGAVGTMISWVAMTYSGRRTLYLAGMCIMFILLLTIGCVAVIPSAGKAGSWVIGSMLILFTFVYDCTVGPVCYSLVAEIPATRLRSKSIVIARNMYNVASIVNNIIVPYMLNPTAWNWRGKAGFFWAGINGLLTVWTFFRLPEPKGLAYSELDVLFERKIGARKFQTTAVDPFNIGTSACETRNPVISMSETVNQI</sequence>
<reference evidence="12 13" key="1">
    <citation type="journal article" date="2016" name="Proc. Natl. Acad. Sci. U.S.A.">
        <title>Comparative genomics of biotechnologically important yeasts.</title>
        <authorList>
            <person name="Riley R."/>
            <person name="Haridas S."/>
            <person name="Wolfe K.H."/>
            <person name="Lopes M.R."/>
            <person name="Hittinger C.T."/>
            <person name="Goeker M."/>
            <person name="Salamov A.A."/>
            <person name="Wisecaver J.H."/>
            <person name="Long T.M."/>
            <person name="Calvey C.H."/>
            <person name="Aerts A.L."/>
            <person name="Barry K.W."/>
            <person name="Choi C."/>
            <person name="Clum A."/>
            <person name="Coughlan A.Y."/>
            <person name="Deshpande S."/>
            <person name="Douglass A.P."/>
            <person name="Hanson S.J."/>
            <person name="Klenk H.-P."/>
            <person name="LaButti K.M."/>
            <person name="Lapidus A."/>
            <person name="Lindquist E.A."/>
            <person name="Lipzen A.M."/>
            <person name="Meier-Kolthoff J.P."/>
            <person name="Ohm R.A."/>
            <person name="Otillar R.P."/>
            <person name="Pangilinan J.L."/>
            <person name="Peng Y."/>
            <person name="Rokas A."/>
            <person name="Rosa C.A."/>
            <person name="Scheuner C."/>
            <person name="Sibirny A.A."/>
            <person name="Slot J.C."/>
            <person name="Stielow J.B."/>
            <person name="Sun H."/>
            <person name="Kurtzman C.P."/>
            <person name="Blackwell M."/>
            <person name="Grigoriev I.V."/>
            <person name="Jeffries T.W."/>
        </authorList>
    </citation>
    <scope>NUCLEOTIDE SEQUENCE [LARGE SCALE GENOMIC DNA]</scope>
    <source>
        <strain evidence="12 13">NRRL Y-11557</strain>
    </source>
</reference>
<dbReference type="FunFam" id="1.20.1250.20:FF:000149">
    <property type="entry name" value="MFS transporter, SP family, general alpha glucoside:H+ symporter"/>
    <property type="match status" value="1"/>
</dbReference>
<feature type="transmembrane region" description="Helical" evidence="10">
    <location>
        <begin position="139"/>
        <end position="158"/>
    </location>
</feature>
<evidence type="ECO:0000313" key="12">
    <source>
        <dbReference type="EMBL" id="ODQ68820.1"/>
    </source>
</evidence>
<evidence type="ECO:0000256" key="3">
    <source>
        <dbReference type="ARBA" id="ARBA00022448"/>
    </source>
</evidence>
<dbReference type="NCBIfam" id="TIGR00879">
    <property type="entry name" value="SP"/>
    <property type="match status" value="1"/>
</dbReference>
<evidence type="ECO:0000256" key="2">
    <source>
        <dbReference type="ARBA" id="ARBA00010992"/>
    </source>
</evidence>
<dbReference type="InterPro" id="IPR020846">
    <property type="entry name" value="MFS_dom"/>
</dbReference>
<comment type="subcellular location">
    <subcellularLocation>
        <location evidence="1">Membrane</location>
        <topology evidence="1">Multi-pass membrane protein</topology>
    </subcellularLocation>
</comment>
<dbReference type="InterPro" id="IPR003663">
    <property type="entry name" value="Sugar/inositol_transpt"/>
</dbReference>
<keyword evidence="3 9" id="KW-0813">Transport</keyword>
<feature type="transmembrane region" description="Helical" evidence="10">
    <location>
        <begin position="379"/>
        <end position="401"/>
    </location>
</feature>
<dbReference type="InterPro" id="IPR005829">
    <property type="entry name" value="Sugar_transporter_CS"/>
</dbReference>
<dbReference type="InterPro" id="IPR036259">
    <property type="entry name" value="MFS_trans_sf"/>
</dbReference>
<evidence type="ECO:0000256" key="7">
    <source>
        <dbReference type="ARBA" id="ARBA00023136"/>
    </source>
</evidence>
<keyword evidence="4" id="KW-0762">Sugar transport</keyword>
<comment type="similarity">
    <text evidence="2 9">Belongs to the major facilitator superfamily. Sugar transporter (TC 2.A.1.1) family.</text>
</comment>
<dbReference type="InterPro" id="IPR050360">
    <property type="entry name" value="MFS_Sugar_Transporters"/>
</dbReference>
<feature type="transmembrane region" description="Helical" evidence="10">
    <location>
        <begin position="453"/>
        <end position="470"/>
    </location>
</feature>
<evidence type="ECO:0000313" key="13">
    <source>
        <dbReference type="Proteomes" id="UP000094385"/>
    </source>
</evidence>
<dbReference type="PROSITE" id="PS00217">
    <property type="entry name" value="SUGAR_TRANSPORT_2"/>
    <property type="match status" value="1"/>
</dbReference>
<organism evidence="12 13">
    <name type="scientific">Lipomyces starkeyi NRRL Y-11557</name>
    <dbReference type="NCBI Taxonomy" id="675824"/>
    <lineage>
        <taxon>Eukaryota</taxon>
        <taxon>Fungi</taxon>
        <taxon>Dikarya</taxon>
        <taxon>Ascomycota</taxon>
        <taxon>Saccharomycotina</taxon>
        <taxon>Lipomycetes</taxon>
        <taxon>Lipomycetales</taxon>
        <taxon>Lipomycetaceae</taxon>
        <taxon>Lipomyces</taxon>
    </lineage>
</organism>
<feature type="transmembrane region" description="Helical" evidence="10">
    <location>
        <begin position="104"/>
        <end position="127"/>
    </location>
</feature>
<feature type="transmembrane region" description="Helical" evidence="10">
    <location>
        <begin position="195"/>
        <end position="214"/>
    </location>
</feature>
<accession>A0A1E3PU15</accession>
<evidence type="ECO:0000256" key="6">
    <source>
        <dbReference type="ARBA" id="ARBA00022989"/>
    </source>
</evidence>
<feature type="transmembrane region" description="Helical" evidence="10">
    <location>
        <begin position="57"/>
        <end position="84"/>
    </location>
</feature>
<gene>
    <name evidence="12" type="ORF">LIPSTDRAFT_89060</name>
</gene>
<feature type="transmembrane region" description="Helical" evidence="10">
    <location>
        <begin position="164"/>
        <end position="183"/>
    </location>
</feature>
<dbReference type="OrthoDB" id="6612291at2759"/>
<dbReference type="PANTHER" id="PTHR48022">
    <property type="entry name" value="PLASTIDIC GLUCOSE TRANSPORTER 4"/>
    <property type="match status" value="1"/>
</dbReference>
<feature type="transmembrane region" description="Helical" evidence="10">
    <location>
        <begin position="234"/>
        <end position="255"/>
    </location>
</feature>
<dbReference type="Gene3D" id="1.20.1250.20">
    <property type="entry name" value="MFS general substrate transporter like domains"/>
    <property type="match status" value="1"/>
</dbReference>
<feature type="transmembrane region" description="Helical" evidence="10">
    <location>
        <begin position="482"/>
        <end position="500"/>
    </location>
</feature>
<dbReference type="GO" id="GO:0005351">
    <property type="term" value="F:carbohydrate:proton symporter activity"/>
    <property type="evidence" value="ECO:0007669"/>
    <property type="project" value="TreeGrafter"/>
</dbReference>
<dbReference type="Proteomes" id="UP000094385">
    <property type="component" value="Unassembled WGS sequence"/>
</dbReference>
<dbReference type="Pfam" id="PF00083">
    <property type="entry name" value="Sugar_tr"/>
    <property type="match status" value="1"/>
</dbReference>
<feature type="transmembrane region" description="Helical" evidence="10">
    <location>
        <begin position="317"/>
        <end position="339"/>
    </location>
</feature>
<evidence type="ECO:0000256" key="1">
    <source>
        <dbReference type="ARBA" id="ARBA00004141"/>
    </source>
</evidence>
<keyword evidence="6 10" id="KW-1133">Transmembrane helix</keyword>
<feature type="domain" description="Major facilitator superfamily (MFS) profile" evidence="11">
    <location>
        <begin position="60"/>
        <end position="504"/>
    </location>
</feature>
<name>A0A1E3PU15_LIPST</name>
<feature type="transmembrane region" description="Helical" evidence="10">
    <location>
        <begin position="407"/>
        <end position="432"/>
    </location>
</feature>
<dbReference type="GO" id="GO:0000023">
    <property type="term" value="P:maltose metabolic process"/>
    <property type="evidence" value="ECO:0007669"/>
    <property type="project" value="UniProtKB-KW"/>
</dbReference>
<evidence type="ECO:0000256" key="10">
    <source>
        <dbReference type="SAM" id="Phobius"/>
    </source>
</evidence>
<evidence type="ECO:0000256" key="5">
    <source>
        <dbReference type="ARBA" id="ARBA00022692"/>
    </source>
</evidence>
<dbReference type="SUPFAM" id="SSF103473">
    <property type="entry name" value="MFS general substrate transporter"/>
    <property type="match status" value="1"/>
</dbReference>
<evidence type="ECO:0000256" key="4">
    <source>
        <dbReference type="ARBA" id="ARBA00022597"/>
    </source>
</evidence>
<evidence type="ECO:0000256" key="9">
    <source>
        <dbReference type="RuleBase" id="RU003346"/>
    </source>
</evidence>
<dbReference type="AlphaFoldDB" id="A0A1E3PU15"/>
<keyword evidence="5 10" id="KW-0812">Transmembrane</keyword>
<dbReference type="EMBL" id="KV454311">
    <property type="protein sequence ID" value="ODQ68820.1"/>
    <property type="molecule type" value="Genomic_DNA"/>
</dbReference>
<keyword evidence="8" id="KW-0462">Maltose metabolism</keyword>
<dbReference type="PANTHER" id="PTHR48022:SF5">
    <property type="entry name" value="ALPHA-GLUCOSIDES PERMEASE MPH2-RELATED"/>
    <property type="match status" value="1"/>
</dbReference>
<keyword evidence="13" id="KW-1185">Reference proteome</keyword>
<keyword evidence="7 10" id="KW-0472">Membrane</keyword>